<protein>
    <submittedName>
        <fullName evidence="3">Uncharacterized protein</fullName>
    </submittedName>
</protein>
<feature type="compositionally biased region" description="Acidic residues" evidence="1">
    <location>
        <begin position="157"/>
        <end position="170"/>
    </location>
</feature>
<feature type="region of interest" description="Disordered" evidence="1">
    <location>
        <begin position="81"/>
        <end position="116"/>
    </location>
</feature>
<gene>
    <name evidence="3" type="ORF">PRZ48_011051</name>
</gene>
<evidence type="ECO:0000256" key="1">
    <source>
        <dbReference type="SAM" id="MobiDB-lite"/>
    </source>
</evidence>
<keyword evidence="2" id="KW-0732">Signal</keyword>
<organism evidence="3 4">
    <name type="scientific">Zasmidium cellare</name>
    <name type="common">Wine cellar mold</name>
    <name type="synonym">Racodium cellare</name>
    <dbReference type="NCBI Taxonomy" id="395010"/>
    <lineage>
        <taxon>Eukaryota</taxon>
        <taxon>Fungi</taxon>
        <taxon>Dikarya</taxon>
        <taxon>Ascomycota</taxon>
        <taxon>Pezizomycotina</taxon>
        <taxon>Dothideomycetes</taxon>
        <taxon>Dothideomycetidae</taxon>
        <taxon>Mycosphaerellales</taxon>
        <taxon>Mycosphaerellaceae</taxon>
        <taxon>Zasmidium</taxon>
    </lineage>
</organism>
<accession>A0ABR0EAC5</accession>
<evidence type="ECO:0000313" key="4">
    <source>
        <dbReference type="Proteomes" id="UP001305779"/>
    </source>
</evidence>
<evidence type="ECO:0000256" key="2">
    <source>
        <dbReference type="SAM" id="SignalP"/>
    </source>
</evidence>
<proteinExistence type="predicted"/>
<feature type="region of interest" description="Disordered" evidence="1">
    <location>
        <begin position="153"/>
        <end position="208"/>
    </location>
</feature>
<dbReference type="Proteomes" id="UP001305779">
    <property type="component" value="Unassembled WGS sequence"/>
</dbReference>
<feature type="compositionally biased region" description="Polar residues" evidence="1">
    <location>
        <begin position="181"/>
        <end position="196"/>
    </location>
</feature>
<feature type="signal peptide" evidence="2">
    <location>
        <begin position="1"/>
        <end position="20"/>
    </location>
</feature>
<name>A0ABR0EAC5_ZASCE</name>
<dbReference type="EMBL" id="JAXOVC010000008">
    <property type="protein sequence ID" value="KAK4498393.1"/>
    <property type="molecule type" value="Genomic_DNA"/>
</dbReference>
<feature type="compositionally biased region" description="Basic and acidic residues" evidence="1">
    <location>
        <begin position="96"/>
        <end position="105"/>
    </location>
</feature>
<reference evidence="3 4" key="1">
    <citation type="journal article" date="2023" name="G3 (Bethesda)">
        <title>A chromosome-level genome assembly of Zasmidium syzygii isolated from banana leaves.</title>
        <authorList>
            <person name="van Westerhoven A.C."/>
            <person name="Mehrabi R."/>
            <person name="Talebi R."/>
            <person name="Steentjes M.B.F."/>
            <person name="Corcolon B."/>
            <person name="Chong P.A."/>
            <person name="Kema G.H.J."/>
            <person name="Seidl M.F."/>
        </authorList>
    </citation>
    <scope>NUCLEOTIDE SEQUENCE [LARGE SCALE GENOMIC DNA]</scope>
    <source>
        <strain evidence="3 4">P124</strain>
    </source>
</reference>
<evidence type="ECO:0000313" key="3">
    <source>
        <dbReference type="EMBL" id="KAK4498393.1"/>
    </source>
</evidence>
<sequence>MSNAVLGILSIMLRAMWIRCQLNNRRVEVAGRSGRSLFGAMESANRSSRASKLIFICTPRILSCAKRAFEHQQQVIGVSRYKRREMTNTNSQQDNDDLRNDKAKEPNGGTSNQSVPMCWDWEASDLWDWEASDPRLSKLANDFFDDAWSVTPHDEALDGQEDAESGDDDICAPCGAPKPPQSSDQPAAPTDCTSRTFVPPKKTKSKPA</sequence>
<feature type="chain" id="PRO_5046931110" evidence="2">
    <location>
        <begin position="21"/>
        <end position="208"/>
    </location>
</feature>
<keyword evidence="4" id="KW-1185">Reference proteome</keyword>
<comment type="caution">
    <text evidence="3">The sequence shown here is derived from an EMBL/GenBank/DDBJ whole genome shotgun (WGS) entry which is preliminary data.</text>
</comment>